<dbReference type="OrthoDB" id="418136at2"/>
<dbReference type="InterPro" id="IPR036097">
    <property type="entry name" value="HisK_dim/P_sf"/>
</dbReference>
<evidence type="ECO:0000313" key="11">
    <source>
        <dbReference type="Proteomes" id="UP000226442"/>
    </source>
</evidence>
<dbReference type="Gene3D" id="1.10.287.130">
    <property type="match status" value="1"/>
</dbReference>
<dbReference type="InterPro" id="IPR004358">
    <property type="entry name" value="Sig_transdc_His_kin-like_C"/>
</dbReference>
<dbReference type="SUPFAM" id="SSF55874">
    <property type="entry name" value="ATPase domain of HSP90 chaperone/DNA topoisomerase II/histidine kinase"/>
    <property type="match status" value="1"/>
</dbReference>
<dbReference type="AlphaFoldDB" id="A0A2G4F3B1"/>
<dbReference type="Gene3D" id="3.40.50.2300">
    <property type="match status" value="1"/>
</dbReference>
<dbReference type="Pfam" id="PF02518">
    <property type="entry name" value="HATPase_c"/>
    <property type="match status" value="1"/>
</dbReference>
<dbReference type="CDD" id="cd00082">
    <property type="entry name" value="HisKA"/>
    <property type="match status" value="1"/>
</dbReference>
<evidence type="ECO:0000256" key="6">
    <source>
        <dbReference type="PROSITE-ProRule" id="PRU00169"/>
    </source>
</evidence>
<dbReference type="InterPro" id="IPR011006">
    <property type="entry name" value="CheY-like_superfamily"/>
</dbReference>
<dbReference type="Pfam" id="PF00072">
    <property type="entry name" value="Response_reg"/>
    <property type="match status" value="1"/>
</dbReference>
<evidence type="ECO:0000256" key="7">
    <source>
        <dbReference type="SAM" id="Coils"/>
    </source>
</evidence>
<feature type="coiled-coil region" evidence="7">
    <location>
        <begin position="127"/>
        <end position="154"/>
    </location>
</feature>
<keyword evidence="4 10" id="KW-0418">Kinase</keyword>
<dbReference type="InterPro" id="IPR003594">
    <property type="entry name" value="HATPase_dom"/>
</dbReference>
<dbReference type="EC" id="2.7.13.3" evidence="2"/>
<keyword evidence="11" id="KW-1185">Reference proteome</keyword>
<proteinExistence type="predicted"/>
<dbReference type="Proteomes" id="UP000226442">
    <property type="component" value="Unassembled WGS sequence"/>
</dbReference>
<evidence type="ECO:0000256" key="2">
    <source>
        <dbReference type="ARBA" id="ARBA00012438"/>
    </source>
</evidence>
<dbReference type="SMART" id="SM00448">
    <property type="entry name" value="REC"/>
    <property type="match status" value="1"/>
</dbReference>
<accession>A0A2G4F3B1</accession>
<sequence>MSQFSILIVDDEPDNFDVIETLLSEQDYQLHYAASGQEAIASLDIFDPDLILLDVMMPGIDGIEICRQIKAIPKWQAVPIIMVTALNRKSDLANCITAGADDFITKPVNAIEMRARVHSMLRIKKQYENIQNLYHIQENTINVLENTLNELRGNLASSLSHELNTPLNGILGTIGLLKDDLEDMDIAEIHEMLGWADQSARRLKKLTKKFLIYLELELSASRQQKIEFTGTKFSASAIEAALKSQAQSVNRNNDIVLALEEAEIGLSERYLSMIVYQLVDNALKFSSPETTIKVSSKVVGKMLNLSVHDSGRGMTEEQIAKIGAFMQFERKTYEQQGIGIGLKIVMKIVELAGGGFSITSIYQKETTVHLTLPIVCN</sequence>
<evidence type="ECO:0000256" key="3">
    <source>
        <dbReference type="ARBA" id="ARBA00022553"/>
    </source>
</evidence>
<reference evidence="10" key="1">
    <citation type="submission" date="2017-10" db="EMBL/GenBank/DDBJ databases">
        <title>Draft genome sequence of the planktic cyanobacteria Tychonema bourrellyi isolated from alpine lentic freshwater.</title>
        <authorList>
            <person name="Tett A."/>
            <person name="Armanini F."/>
            <person name="Asnicar F."/>
            <person name="Boscaini A."/>
            <person name="Pasolli E."/>
            <person name="Zolfo M."/>
            <person name="Donati C."/>
            <person name="Salmaso N."/>
            <person name="Segata N."/>
        </authorList>
    </citation>
    <scope>NUCLEOTIDE SEQUENCE</scope>
    <source>
        <strain evidence="10">FEM_GT703</strain>
    </source>
</reference>
<keyword evidence="5" id="KW-0902">Two-component regulatory system</keyword>
<dbReference type="FunFam" id="3.40.50.2300:FF:000444">
    <property type="entry name" value="Sensory transduction histidine kinase"/>
    <property type="match status" value="1"/>
</dbReference>
<dbReference type="Gene3D" id="3.30.565.10">
    <property type="entry name" value="Histidine kinase-like ATPase, C-terminal domain"/>
    <property type="match status" value="1"/>
</dbReference>
<dbReference type="RefSeq" id="WP_096831419.1">
    <property type="nucleotide sequence ID" value="NZ_NXIB02000026.1"/>
</dbReference>
<dbReference type="Pfam" id="PF00512">
    <property type="entry name" value="HisKA"/>
    <property type="match status" value="1"/>
</dbReference>
<feature type="domain" description="Response regulatory" evidence="9">
    <location>
        <begin position="5"/>
        <end position="121"/>
    </location>
</feature>
<dbReference type="GO" id="GO:0000155">
    <property type="term" value="F:phosphorelay sensor kinase activity"/>
    <property type="evidence" value="ECO:0007669"/>
    <property type="project" value="InterPro"/>
</dbReference>
<dbReference type="SMART" id="SM00388">
    <property type="entry name" value="HisKA"/>
    <property type="match status" value="1"/>
</dbReference>
<dbReference type="EMBL" id="NXIB02000026">
    <property type="protein sequence ID" value="PHX56236.1"/>
    <property type="molecule type" value="Genomic_DNA"/>
</dbReference>
<evidence type="ECO:0000313" key="10">
    <source>
        <dbReference type="EMBL" id="PHX56236.1"/>
    </source>
</evidence>
<evidence type="ECO:0000259" key="9">
    <source>
        <dbReference type="PROSITE" id="PS50110"/>
    </source>
</evidence>
<organism evidence="10 11">
    <name type="scientific">Tychonema bourrellyi FEM_GT703</name>
    <dbReference type="NCBI Taxonomy" id="2040638"/>
    <lineage>
        <taxon>Bacteria</taxon>
        <taxon>Bacillati</taxon>
        <taxon>Cyanobacteriota</taxon>
        <taxon>Cyanophyceae</taxon>
        <taxon>Oscillatoriophycideae</taxon>
        <taxon>Oscillatoriales</taxon>
        <taxon>Microcoleaceae</taxon>
        <taxon>Tychonema</taxon>
    </lineage>
</organism>
<dbReference type="PANTHER" id="PTHR43547:SF2">
    <property type="entry name" value="HYBRID SIGNAL TRANSDUCTION HISTIDINE KINASE C"/>
    <property type="match status" value="1"/>
</dbReference>
<dbReference type="InterPro" id="IPR005467">
    <property type="entry name" value="His_kinase_dom"/>
</dbReference>
<keyword evidence="4 10" id="KW-0808">Transferase</keyword>
<evidence type="ECO:0000256" key="5">
    <source>
        <dbReference type="ARBA" id="ARBA00023012"/>
    </source>
</evidence>
<dbReference type="PRINTS" id="PR00344">
    <property type="entry name" value="BCTRLSENSOR"/>
</dbReference>
<keyword evidence="3 6" id="KW-0597">Phosphoprotein</keyword>
<feature type="modified residue" description="4-aspartylphosphate" evidence="6">
    <location>
        <position position="54"/>
    </location>
</feature>
<comment type="caution">
    <text evidence="10">The sequence shown here is derived from an EMBL/GenBank/DDBJ whole genome shotgun (WGS) entry which is preliminary data.</text>
</comment>
<dbReference type="PROSITE" id="PS50110">
    <property type="entry name" value="RESPONSE_REGULATORY"/>
    <property type="match status" value="1"/>
</dbReference>
<dbReference type="SMART" id="SM00387">
    <property type="entry name" value="HATPase_c"/>
    <property type="match status" value="1"/>
</dbReference>
<feature type="domain" description="Histidine kinase" evidence="8">
    <location>
        <begin position="158"/>
        <end position="376"/>
    </location>
</feature>
<comment type="catalytic activity">
    <reaction evidence="1">
        <text>ATP + protein L-histidine = ADP + protein N-phospho-L-histidine.</text>
        <dbReference type="EC" id="2.7.13.3"/>
    </reaction>
</comment>
<name>A0A2G4F3B1_9CYAN</name>
<dbReference type="PROSITE" id="PS50109">
    <property type="entry name" value="HIS_KIN"/>
    <property type="match status" value="1"/>
</dbReference>
<dbReference type="SUPFAM" id="SSF47384">
    <property type="entry name" value="Homodimeric domain of signal transducing histidine kinase"/>
    <property type="match status" value="1"/>
</dbReference>
<dbReference type="InterPro" id="IPR036890">
    <property type="entry name" value="HATPase_C_sf"/>
</dbReference>
<evidence type="ECO:0000256" key="1">
    <source>
        <dbReference type="ARBA" id="ARBA00000085"/>
    </source>
</evidence>
<keyword evidence="7" id="KW-0175">Coiled coil</keyword>
<dbReference type="PANTHER" id="PTHR43547">
    <property type="entry name" value="TWO-COMPONENT HISTIDINE KINASE"/>
    <property type="match status" value="1"/>
</dbReference>
<dbReference type="SUPFAM" id="SSF52172">
    <property type="entry name" value="CheY-like"/>
    <property type="match status" value="1"/>
</dbReference>
<dbReference type="InterPro" id="IPR001789">
    <property type="entry name" value="Sig_transdc_resp-reg_receiver"/>
</dbReference>
<evidence type="ECO:0000256" key="4">
    <source>
        <dbReference type="ARBA" id="ARBA00022777"/>
    </source>
</evidence>
<dbReference type="InterPro" id="IPR003661">
    <property type="entry name" value="HisK_dim/P_dom"/>
</dbReference>
<gene>
    <name evidence="10" type="ORF">CP500_006400</name>
</gene>
<evidence type="ECO:0000259" key="8">
    <source>
        <dbReference type="PROSITE" id="PS50109"/>
    </source>
</evidence>
<protein>
    <recommendedName>
        <fullName evidence="2">histidine kinase</fullName>
        <ecNumber evidence="2">2.7.13.3</ecNumber>
    </recommendedName>
</protein>